<name>A0A0C2H3W8_9BILA</name>
<dbReference type="InterPro" id="IPR011993">
    <property type="entry name" value="PH-like_dom_sf"/>
</dbReference>
<protein>
    <recommendedName>
        <fullName evidence="4">PH domain-containing protein</fullName>
    </recommendedName>
</protein>
<dbReference type="EMBL" id="KN727204">
    <property type="protein sequence ID" value="KIH66239.1"/>
    <property type="molecule type" value="Genomic_DNA"/>
</dbReference>
<evidence type="ECO:0000256" key="1">
    <source>
        <dbReference type="SAM" id="Coils"/>
    </source>
</evidence>
<feature type="coiled-coil region" evidence="1">
    <location>
        <begin position="45"/>
        <end position="72"/>
    </location>
</feature>
<evidence type="ECO:0008006" key="4">
    <source>
        <dbReference type="Google" id="ProtNLM"/>
    </source>
</evidence>
<reference evidence="2 3" key="1">
    <citation type="submission" date="2013-12" db="EMBL/GenBank/DDBJ databases">
        <title>Draft genome of the parsitic nematode Ancylostoma duodenale.</title>
        <authorList>
            <person name="Mitreva M."/>
        </authorList>
    </citation>
    <scope>NUCLEOTIDE SEQUENCE [LARGE SCALE GENOMIC DNA]</scope>
    <source>
        <strain evidence="2 3">Zhejiang</strain>
    </source>
</reference>
<accession>A0A0C2H3W8</accession>
<dbReference type="AlphaFoldDB" id="A0A0C2H3W8"/>
<dbReference type="Proteomes" id="UP000054047">
    <property type="component" value="Unassembled WGS sequence"/>
</dbReference>
<evidence type="ECO:0000313" key="3">
    <source>
        <dbReference type="Proteomes" id="UP000054047"/>
    </source>
</evidence>
<sequence length="126" mass="14631">MGRSYRIPIETVRTESNPHEDYEQQLYIKSKYKSLILIMSNADERRRWQKDIDTAREEKRQYKRRMSEAIERQRRQSVNPLIMEAPLQEESIASDQNTLEDTCSVILPATTLPSEAFAPNGVTAAT</sequence>
<evidence type="ECO:0000313" key="2">
    <source>
        <dbReference type="EMBL" id="KIH66239.1"/>
    </source>
</evidence>
<gene>
    <name evidence="2" type="ORF">ANCDUO_03431</name>
</gene>
<keyword evidence="3" id="KW-1185">Reference proteome</keyword>
<organism evidence="2 3">
    <name type="scientific">Ancylostoma duodenale</name>
    <dbReference type="NCBI Taxonomy" id="51022"/>
    <lineage>
        <taxon>Eukaryota</taxon>
        <taxon>Metazoa</taxon>
        <taxon>Ecdysozoa</taxon>
        <taxon>Nematoda</taxon>
        <taxon>Chromadorea</taxon>
        <taxon>Rhabditida</taxon>
        <taxon>Rhabditina</taxon>
        <taxon>Rhabditomorpha</taxon>
        <taxon>Strongyloidea</taxon>
        <taxon>Ancylostomatidae</taxon>
        <taxon>Ancylostomatinae</taxon>
        <taxon>Ancylostoma</taxon>
    </lineage>
</organism>
<dbReference type="OrthoDB" id="5867276at2759"/>
<proteinExistence type="predicted"/>
<dbReference type="Gene3D" id="2.30.29.30">
    <property type="entry name" value="Pleckstrin-homology domain (PH domain)/Phosphotyrosine-binding domain (PTB)"/>
    <property type="match status" value="1"/>
</dbReference>
<keyword evidence="1" id="KW-0175">Coiled coil</keyword>